<dbReference type="PANTHER" id="PTHR42734">
    <property type="entry name" value="METAL TRANSPORT SYSTEM ATP-BINDING PROTEIN TM_0124-RELATED"/>
    <property type="match status" value="1"/>
</dbReference>
<feature type="domain" description="ABC transporter" evidence="5">
    <location>
        <begin position="6"/>
        <end position="242"/>
    </location>
</feature>
<accession>A0ABR8PF87</accession>
<dbReference type="Gene3D" id="3.40.50.300">
    <property type="entry name" value="P-loop containing nucleotide triphosphate hydrolases"/>
    <property type="match status" value="1"/>
</dbReference>
<dbReference type="Pfam" id="PF00005">
    <property type="entry name" value="ABC_tran"/>
    <property type="match status" value="1"/>
</dbReference>
<evidence type="ECO:0000256" key="2">
    <source>
        <dbReference type="ARBA" id="ARBA00022448"/>
    </source>
</evidence>
<evidence type="ECO:0000256" key="4">
    <source>
        <dbReference type="ARBA" id="ARBA00022840"/>
    </source>
</evidence>
<gene>
    <name evidence="6" type="ORF">H9659_00645</name>
</gene>
<dbReference type="PROSITE" id="PS50893">
    <property type="entry name" value="ABC_TRANSPORTER_2"/>
    <property type="match status" value="1"/>
</dbReference>
<dbReference type="EMBL" id="JACSQY010000001">
    <property type="protein sequence ID" value="MBD7906836.1"/>
    <property type="molecule type" value="Genomic_DNA"/>
</dbReference>
<dbReference type="PANTHER" id="PTHR42734:SF17">
    <property type="entry name" value="METAL TRANSPORT SYSTEM ATP-BINDING PROTEIN TM_0124-RELATED"/>
    <property type="match status" value="1"/>
</dbReference>
<evidence type="ECO:0000313" key="6">
    <source>
        <dbReference type="EMBL" id="MBD7906836.1"/>
    </source>
</evidence>
<dbReference type="RefSeq" id="WP_191687998.1">
    <property type="nucleotide sequence ID" value="NZ_JACSQY010000001.1"/>
</dbReference>
<organism evidence="6 7">
    <name type="scientific">Sporosarcina gallistercoris</name>
    <dbReference type="NCBI Taxonomy" id="2762245"/>
    <lineage>
        <taxon>Bacteria</taxon>
        <taxon>Bacillati</taxon>
        <taxon>Bacillota</taxon>
        <taxon>Bacilli</taxon>
        <taxon>Bacillales</taxon>
        <taxon>Caryophanaceae</taxon>
        <taxon>Sporosarcina</taxon>
    </lineage>
</organism>
<dbReference type="Proteomes" id="UP000659496">
    <property type="component" value="Unassembled WGS sequence"/>
</dbReference>
<name>A0ABR8PF87_9BACL</name>
<protein>
    <submittedName>
        <fullName evidence="6">Metal ABC transporter ATP-binding protein</fullName>
    </submittedName>
</protein>
<dbReference type="InterPro" id="IPR003439">
    <property type="entry name" value="ABC_transporter-like_ATP-bd"/>
</dbReference>
<dbReference type="InterPro" id="IPR003593">
    <property type="entry name" value="AAA+_ATPase"/>
</dbReference>
<evidence type="ECO:0000313" key="7">
    <source>
        <dbReference type="Proteomes" id="UP000659496"/>
    </source>
</evidence>
<dbReference type="InterPro" id="IPR017871">
    <property type="entry name" value="ABC_transporter-like_CS"/>
</dbReference>
<keyword evidence="2" id="KW-0813">Transport</keyword>
<dbReference type="InterPro" id="IPR027417">
    <property type="entry name" value="P-loop_NTPase"/>
</dbReference>
<keyword evidence="3" id="KW-0547">Nucleotide-binding</keyword>
<dbReference type="CDD" id="cd03235">
    <property type="entry name" value="ABC_Metallic_Cations"/>
    <property type="match status" value="1"/>
</dbReference>
<proteinExistence type="inferred from homology"/>
<dbReference type="SUPFAM" id="SSF52540">
    <property type="entry name" value="P-loop containing nucleoside triphosphate hydrolases"/>
    <property type="match status" value="1"/>
</dbReference>
<evidence type="ECO:0000256" key="1">
    <source>
        <dbReference type="ARBA" id="ARBA00005417"/>
    </source>
</evidence>
<comment type="similarity">
    <text evidence="1">Belongs to the ABC transporter superfamily.</text>
</comment>
<keyword evidence="7" id="KW-1185">Reference proteome</keyword>
<evidence type="ECO:0000259" key="5">
    <source>
        <dbReference type="PROSITE" id="PS50893"/>
    </source>
</evidence>
<dbReference type="SMART" id="SM00382">
    <property type="entry name" value="AAA"/>
    <property type="match status" value="1"/>
</dbReference>
<evidence type="ECO:0000256" key="3">
    <source>
        <dbReference type="ARBA" id="ARBA00022741"/>
    </source>
</evidence>
<dbReference type="PROSITE" id="PS00211">
    <property type="entry name" value="ABC_TRANSPORTER_1"/>
    <property type="match status" value="1"/>
</dbReference>
<sequence length="257" mass="28310">MQESLVKLTNVTFNYGNSPVLKDITLTVQPGEFWALIGPNGSGKSTLIKILLGLLKPDRGSVELFGSPISSVSHKERIGYVSQKSNSFNSGFPATVLEVVRSGLTKKTGLFKRFSKEDTEAAMNALHEVGMEKFADRNIGELSGGQQQRVFISRALAAKPDLLIMDEPTVGVDQQNSASFYSMLEKLNRDNGIAIILVSHEIDLVTDLASHVACLNRTMHFHGGRRDFAKLNDTDLSRWYGHSVRFIHQKEGATSDD</sequence>
<keyword evidence="4 6" id="KW-0067">ATP-binding</keyword>
<reference evidence="6 7" key="1">
    <citation type="submission" date="2020-08" db="EMBL/GenBank/DDBJ databases">
        <title>A Genomic Blueprint of the Chicken Gut Microbiome.</title>
        <authorList>
            <person name="Gilroy R."/>
            <person name="Ravi A."/>
            <person name="Getino M."/>
            <person name="Pursley I."/>
            <person name="Horton D.L."/>
            <person name="Alikhan N.-F."/>
            <person name="Baker D."/>
            <person name="Gharbi K."/>
            <person name="Hall N."/>
            <person name="Watson M."/>
            <person name="Adriaenssens E.M."/>
            <person name="Foster-Nyarko E."/>
            <person name="Jarju S."/>
            <person name="Secka A."/>
            <person name="Antonio M."/>
            <person name="Oren A."/>
            <person name="Chaudhuri R."/>
            <person name="La Ragione R.M."/>
            <person name="Hildebrand F."/>
            <person name="Pallen M.J."/>
        </authorList>
    </citation>
    <scope>NUCLEOTIDE SEQUENCE [LARGE SCALE GENOMIC DNA]</scope>
    <source>
        <strain evidence="6 7">Sa3CUA8</strain>
    </source>
</reference>
<comment type="caution">
    <text evidence="6">The sequence shown here is derived from an EMBL/GenBank/DDBJ whole genome shotgun (WGS) entry which is preliminary data.</text>
</comment>
<dbReference type="InterPro" id="IPR050153">
    <property type="entry name" value="Metal_Ion_Import_ABC"/>
</dbReference>
<dbReference type="GO" id="GO:0005524">
    <property type="term" value="F:ATP binding"/>
    <property type="evidence" value="ECO:0007669"/>
    <property type="project" value="UniProtKB-KW"/>
</dbReference>